<dbReference type="EMBL" id="ATLV01014111">
    <property type="status" value="NOT_ANNOTATED_CDS"/>
    <property type="molecule type" value="Genomic_DNA"/>
</dbReference>
<protein>
    <submittedName>
        <fullName evidence="2 3">Type VI secretion protein</fullName>
    </submittedName>
</protein>
<dbReference type="EnsemblMetazoa" id="ASIC005696-RA">
    <property type="protein sequence ID" value="ASIC005696-PA"/>
    <property type="gene ID" value="ASIC005696"/>
</dbReference>
<evidence type="ECO:0000313" key="3">
    <source>
        <dbReference type="EnsemblMetazoa" id="ASIC005696-PA"/>
    </source>
</evidence>
<feature type="region of interest" description="Disordered" evidence="1">
    <location>
        <begin position="95"/>
        <end position="119"/>
    </location>
</feature>
<name>A0A084VK49_ANOSI</name>
<accession>A0A084VK49</accession>
<evidence type="ECO:0000313" key="4">
    <source>
        <dbReference type="Proteomes" id="UP000030765"/>
    </source>
</evidence>
<gene>
    <name evidence="2" type="ORF">ZHAS_00005696</name>
</gene>
<proteinExistence type="predicted"/>
<organism evidence="2">
    <name type="scientific">Anopheles sinensis</name>
    <name type="common">Mosquito</name>
    <dbReference type="NCBI Taxonomy" id="74873"/>
    <lineage>
        <taxon>Eukaryota</taxon>
        <taxon>Metazoa</taxon>
        <taxon>Ecdysozoa</taxon>
        <taxon>Arthropoda</taxon>
        <taxon>Hexapoda</taxon>
        <taxon>Insecta</taxon>
        <taxon>Pterygota</taxon>
        <taxon>Neoptera</taxon>
        <taxon>Endopterygota</taxon>
        <taxon>Diptera</taxon>
        <taxon>Nematocera</taxon>
        <taxon>Culicoidea</taxon>
        <taxon>Culicidae</taxon>
        <taxon>Anophelinae</taxon>
        <taxon>Anopheles</taxon>
    </lineage>
</organism>
<evidence type="ECO:0000256" key="1">
    <source>
        <dbReference type="SAM" id="MobiDB-lite"/>
    </source>
</evidence>
<sequence length="134" mass="14570">MLLVRGEISFTDLRILSPFWKQRPFVIASEQTPSAKGQPFAPGCPTAPPKDGYAVTTVGLPTRLRVTCEYASDHESQKRPFRFRPFAGRLLRGDFTLNERSPNPASSLSRVSGPVSPAGRNPLEIGVASLFGGL</sequence>
<evidence type="ECO:0000313" key="2">
    <source>
        <dbReference type="EMBL" id="KFB38343.1"/>
    </source>
</evidence>
<feature type="compositionally biased region" description="Polar residues" evidence="1">
    <location>
        <begin position="98"/>
        <end position="110"/>
    </location>
</feature>
<dbReference type="EMBL" id="KE524943">
    <property type="protein sequence ID" value="KFB38343.1"/>
    <property type="molecule type" value="Genomic_DNA"/>
</dbReference>
<reference evidence="3" key="2">
    <citation type="submission" date="2020-05" db="UniProtKB">
        <authorList>
            <consortium name="EnsemblMetazoa"/>
        </authorList>
    </citation>
    <scope>IDENTIFICATION</scope>
</reference>
<keyword evidence="4" id="KW-1185">Reference proteome</keyword>
<dbReference type="VEuPathDB" id="VectorBase:ASIC005696"/>
<dbReference type="Proteomes" id="UP000030765">
    <property type="component" value="Unassembled WGS sequence"/>
</dbReference>
<dbReference type="AlphaFoldDB" id="A0A084VK49"/>
<reference evidence="2 4" key="1">
    <citation type="journal article" date="2014" name="BMC Genomics">
        <title>Genome sequence of Anopheles sinensis provides insight into genetics basis of mosquito competence for malaria parasites.</title>
        <authorList>
            <person name="Zhou D."/>
            <person name="Zhang D."/>
            <person name="Ding G."/>
            <person name="Shi L."/>
            <person name="Hou Q."/>
            <person name="Ye Y."/>
            <person name="Xu Y."/>
            <person name="Zhou H."/>
            <person name="Xiong C."/>
            <person name="Li S."/>
            <person name="Yu J."/>
            <person name="Hong S."/>
            <person name="Yu X."/>
            <person name="Zou P."/>
            <person name="Chen C."/>
            <person name="Chang X."/>
            <person name="Wang W."/>
            <person name="Lv Y."/>
            <person name="Sun Y."/>
            <person name="Ma L."/>
            <person name="Shen B."/>
            <person name="Zhu C."/>
        </authorList>
    </citation>
    <scope>NUCLEOTIDE SEQUENCE [LARGE SCALE GENOMIC DNA]</scope>
</reference>